<comment type="caution">
    <text evidence="3">The sequence shown here is derived from an EMBL/GenBank/DDBJ whole genome shotgun (WGS) entry which is preliminary data.</text>
</comment>
<accession>A0A941IWR9</accession>
<dbReference type="AlphaFoldDB" id="A0A941IWR9"/>
<name>A0A941IWR9_9BACT</name>
<protein>
    <submittedName>
        <fullName evidence="3">DUF4468 domain-containing protein</fullName>
    </submittedName>
</protein>
<sequence>MKIKLISLLFALGFFKSVTAQLPINEETGRIEYIDVIQLENISKNEIYQKAKLWVVSTLKSGDNMVELDGTTSDQIIGTGNIELYLDPEMNKTKYKLKLERGHLNFKFVVFCKEGRLKYEIKNFSLYFTRDTYGYREISTNLETSDIVGIGKNQTELFKDYAGKVIDNNIRALISDFKSNLQSVEEDNW</sequence>
<evidence type="ECO:0000256" key="1">
    <source>
        <dbReference type="SAM" id="SignalP"/>
    </source>
</evidence>
<proteinExistence type="predicted"/>
<feature type="signal peptide" evidence="1">
    <location>
        <begin position="1"/>
        <end position="20"/>
    </location>
</feature>
<evidence type="ECO:0000259" key="2">
    <source>
        <dbReference type="Pfam" id="PF14730"/>
    </source>
</evidence>
<organism evidence="3 4">
    <name type="scientific">Carboxylicivirga sediminis</name>
    <dbReference type="NCBI Taxonomy" id="2006564"/>
    <lineage>
        <taxon>Bacteria</taxon>
        <taxon>Pseudomonadati</taxon>
        <taxon>Bacteroidota</taxon>
        <taxon>Bacteroidia</taxon>
        <taxon>Marinilabiliales</taxon>
        <taxon>Marinilabiliaceae</taxon>
        <taxon>Carboxylicivirga</taxon>
    </lineage>
</organism>
<dbReference type="Gene3D" id="3.30.530.80">
    <property type="match status" value="1"/>
</dbReference>
<evidence type="ECO:0000313" key="3">
    <source>
        <dbReference type="EMBL" id="MBR8536026.1"/>
    </source>
</evidence>
<gene>
    <name evidence="3" type="ORF">KDU71_10690</name>
</gene>
<dbReference type="InterPro" id="IPR027823">
    <property type="entry name" value="DUF4468"/>
</dbReference>
<dbReference type="RefSeq" id="WP_212190656.1">
    <property type="nucleotide sequence ID" value="NZ_JAGTAR010000014.1"/>
</dbReference>
<feature type="chain" id="PRO_5036683324" evidence="1">
    <location>
        <begin position="21"/>
        <end position="189"/>
    </location>
</feature>
<reference evidence="3" key="2">
    <citation type="submission" date="2021-04" db="EMBL/GenBank/DDBJ databases">
        <authorList>
            <person name="Zhang T."/>
            <person name="Zhang Y."/>
            <person name="Lu D."/>
            <person name="Zuo D."/>
            <person name="Du Z."/>
        </authorList>
    </citation>
    <scope>NUCLEOTIDE SEQUENCE</scope>
    <source>
        <strain evidence="3">JR1</strain>
    </source>
</reference>
<reference evidence="3" key="1">
    <citation type="journal article" date="2018" name="Int. J. Syst. Evol. Microbiol.">
        <title>Carboxylicivirga sediminis sp. nov., isolated from coastal sediment.</title>
        <authorList>
            <person name="Wang F.Q."/>
            <person name="Ren L.H."/>
            <person name="Zou R.J."/>
            <person name="Sun Y.Z."/>
            <person name="Liu X.J."/>
            <person name="Jiang F."/>
            <person name="Liu L.J."/>
        </authorList>
    </citation>
    <scope>NUCLEOTIDE SEQUENCE</scope>
    <source>
        <strain evidence="3">JR1</strain>
    </source>
</reference>
<evidence type="ECO:0000313" key="4">
    <source>
        <dbReference type="Proteomes" id="UP000679220"/>
    </source>
</evidence>
<dbReference type="Proteomes" id="UP000679220">
    <property type="component" value="Unassembled WGS sequence"/>
</dbReference>
<feature type="domain" description="DUF4468" evidence="2">
    <location>
        <begin position="33"/>
        <end position="125"/>
    </location>
</feature>
<dbReference type="Pfam" id="PF14730">
    <property type="entry name" value="DUF4468"/>
    <property type="match status" value="1"/>
</dbReference>
<keyword evidence="1" id="KW-0732">Signal</keyword>
<dbReference type="EMBL" id="JAGTAR010000014">
    <property type="protein sequence ID" value="MBR8536026.1"/>
    <property type="molecule type" value="Genomic_DNA"/>
</dbReference>
<keyword evidence="4" id="KW-1185">Reference proteome</keyword>